<feature type="chain" id="PRO_5040930562" description="Serine protease" evidence="7">
    <location>
        <begin position="22"/>
        <end position="403"/>
    </location>
</feature>
<keyword evidence="3 5" id="KW-0378">Hydrolase</keyword>
<dbReference type="PROSITE" id="PS00136">
    <property type="entry name" value="SUBTILASE_ASP"/>
    <property type="match status" value="1"/>
</dbReference>
<evidence type="ECO:0000256" key="1">
    <source>
        <dbReference type="ARBA" id="ARBA00011073"/>
    </source>
</evidence>
<dbReference type="OrthoDB" id="19448at2759"/>
<dbReference type="Pfam" id="PF05922">
    <property type="entry name" value="Inhibitor_I9"/>
    <property type="match status" value="1"/>
</dbReference>
<feature type="non-terminal residue" evidence="10">
    <location>
        <position position="403"/>
    </location>
</feature>
<dbReference type="Pfam" id="PF00082">
    <property type="entry name" value="Peptidase_S8"/>
    <property type="match status" value="1"/>
</dbReference>
<reference evidence="10" key="1">
    <citation type="submission" date="2022-06" db="EMBL/GenBank/DDBJ databases">
        <title>Genome Sequence of Candolleomyces eurysporus.</title>
        <authorList>
            <person name="Buettner E."/>
        </authorList>
    </citation>
    <scope>NUCLEOTIDE SEQUENCE</scope>
    <source>
        <strain evidence="10">VTCC 930004</strain>
    </source>
</reference>
<dbReference type="InterPro" id="IPR036852">
    <property type="entry name" value="Peptidase_S8/S53_dom_sf"/>
</dbReference>
<keyword evidence="7" id="KW-0732">Signal</keyword>
<dbReference type="Proteomes" id="UP001140091">
    <property type="component" value="Unassembled WGS sequence"/>
</dbReference>
<dbReference type="InterPro" id="IPR023827">
    <property type="entry name" value="Peptidase_S8_Asp-AS"/>
</dbReference>
<evidence type="ECO:0008006" key="12">
    <source>
        <dbReference type="Google" id="ProtNLM"/>
    </source>
</evidence>
<dbReference type="PRINTS" id="PR00723">
    <property type="entry name" value="SUBTILISIN"/>
</dbReference>
<keyword evidence="11" id="KW-1185">Reference proteome</keyword>
<dbReference type="InterPro" id="IPR037045">
    <property type="entry name" value="S8pro/Inhibitor_I9_sf"/>
</dbReference>
<dbReference type="InterPro" id="IPR010259">
    <property type="entry name" value="S8pro/Inhibitor_I9"/>
</dbReference>
<dbReference type="InterPro" id="IPR023828">
    <property type="entry name" value="Peptidase_S8_Ser-AS"/>
</dbReference>
<name>A0A9W8MF57_9AGAR</name>
<dbReference type="GO" id="GO:0006508">
    <property type="term" value="P:proteolysis"/>
    <property type="evidence" value="ECO:0007669"/>
    <property type="project" value="UniProtKB-KW"/>
</dbReference>
<accession>A0A9W8MF57</accession>
<evidence type="ECO:0000256" key="3">
    <source>
        <dbReference type="ARBA" id="ARBA00022801"/>
    </source>
</evidence>
<gene>
    <name evidence="10" type="ORF">H1R20_g8744</name>
</gene>
<evidence type="ECO:0000313" key="11">
    <source>
        <dbReference type="Proteomes" id="UP001140091"/>
    </source>
</evidence>
<evidence type="ECO:0000313" key="10">
    <source>
        <dbReference type="EMBL" id="KAJ2928341.1"/>
    </source>
</evidence>
<keyword evidence="4 5" id="KW-0720">Serine protease</keyword>
<dbReference type="GO" id="GO:0004252">
    <property type="term" value="F:serine-type endopeptidase activity"/>
    <property type="evidence" value="ECO:0007669"/>
    <property type="project" value="UniProtKB-UniRule"/>
</dbReference>
<dbReference type="InterPro" id="IPR000209">
    <property type="entry name" value="Peptidase_S8/S53_dom"/>
</dbReference>
<feature type="active site" description="Charge relay system" evidence="5">
    <location>
        <position position="158"/>
    </location>
</feature>
<comment type="caution">
    <text evidence="10">The sequence shown here is derived from an EMBL/GenBank/DDBJ whole genome shotgun (WGS) entry which is preliminary data.</text>
</comment>
<proteinExistence type="inferred from homology"/>
<evidence type="ECO:0000256" key="4">
    <source>
        <dbReference type="ARBA" id="ARBA00022825"/>
    </source>
</evidence>
<evidence type="ECO:0000256" key="2">
    <source>
        <dbReference type="ARBA" id="ARBA00022670"/>
    </source>
</evidence>
<feature type="active site" description="Charge relay system" evidence="5">
    <location>
        <position position="347"/>
    </location>
</feature>
<dbReference type="PROSITE" id="PS00138">
    <property type="entry name" value="SUBTILASE_SER"/>
    <property type="match status" value="1"/>
</dbReference>
<dbReference type="CDD" id="cd04077">
    <property type="entry name" value="Peptidases_S8_PCSK9_ProteinaseK_like"/>
    <property type="match status" value="1"/>
</dbReference>
<dbReference type="InterPro" id="IPR034193">
    <property type="entry name" value="PCSK9_ProteinaseK-like"/>
</dbReference>
<dbReference type="SUPFAM" id="SSF52743">
    <property type="entry name" value="Subtilisin-like"/>
    <property type="match status" value="1"/>
</dbReference>
<sequence>MLIRISLYLSLLTFFISSVLSGPTGLHKRVEIQRYTGEGETSGRYLVLLKEGASRKSLINRLAKEAEVVYEWDTVCNGFAANLDSVSLALLQTSPEVESIEEDGIMRTMATVTQDDAPWGLARLSSKDKLANQDASQLSFSYKYDNSAGAGVDIYIIDTGIQVEHTDFGGRAEWAKEAVFGPYVPIDGNGHGTHVAATAAGTKYGVAKGATVYGIKVLSDAGLGFTSDIISAMNWVATESKNSGRPTVVNLSLGGEASPAMDDATRGLVNARVHVAVAAGNDGVDAEGTSPAHVREAITVGASTISDSKASFSNVGDAIDVFAPGEDIISAHFLLLNDGHQSLSGTSMASPHIAGLIAYFIGRGGNVSPADMEIKLKNLALKGVLGGVPTGTANLLAQNDLSS</sequence>
<dbReference type="PANTHER" id="PTHR43806">
    <property type="entry name" value="PEPTIDASE S8"/>
    <property type="match status" value="1"/>
</dbReference>
<dbReference type="GO" id="GO:0005615">
    <property type="term" value="C:extracellular space"/>
    <property type="evidence" value="ECO:0007669"/>
    <property type="project" value="TreeGrafter"/>
</dbReference>
<feature type="active site" description="Charge relay system" evidence="5">
    <location>
        <position position="191"/>
    </location>
</feature>
<dbReference type="Gene3D" id="3.30.70.80">
    <property type="entry name" value="Peptidase S8 propeptide/proteinase inhibitor I9"/>
    <property type="match status" value="1"/>
</dbReference>
<dbReference type="PROSITE" id="PS51892">
    <property type="entry name" value="SUBTILASE"/>
    <property type="match status" value="1"/>
</dbReference>
<dbReference type="InterPro" id="IPR015500">
    <property type="entry name" value="Peptidase_S8_subtilisin-rel"/>
</dbReference>
<evidence type="ECO:0000256" key="5">
    <source>
        <dbReference type="PROSITE-ProRule" id="PRU01240"/>
    </source>
</evidence>
<evidence type="ECO:0000259" key="8">
    <source>
        <dbReference type="Pfam" id="PF00082"/>
    </source>
</evidence>
<dbReference type="PANTHER" id="PTHR43806:SF58">
    <property type="entry name" value="ALKALINE PROTEASE 1-RELATED"/>
    <property type="match status" value="1"/>
</dbReference>
<evidence type="ECO:0000256" key="6">
    <source>
        <dbReference type="RuleBase" id="RU003355"/>
    </source>
</evidence>
<dbReference type="FunFam" id="3.40.50.200:FF:000007">
    <property type="entry name" value="Subtilisin-like serine protease"/>
    <property type="match status" value="1"/>
</dbReference>
<dbReference type="AlphaFoldDB" id="A0A9W8MF57"/>
<feature type="signal peptide" evidence="7">
    <location>
        <begin position="1"/>
        <end position="21"/>
    </location>
</feature>
<evidence type="ECO:0000259" key="9">
    <source>
        <dbReference type="Pfam" id="PF05922"/>
    </source>
</evidence>
<feature type="domain" description="Inhibitor I9" evidence="9">
    <location>
        <begin position="63"/>
        <end position="108"/>
    </location>
</feature>
<dbReference type="SUPFAM" id="SSF54897">
    <property type="entry name" value="Protease propeptides/inhibitors"/>
    <property type="match status" value="1"/>
</dbReference>
<dbReference type="EMBL" id="JANBPK010000930">
    <property type="protein sequence ID" value="KAJ2928341.1"/>
    <property type="molecule type" value="Genomic_DNA"/>
</dbReference>
<feature type="domain" description="Peptidase S8/S53" evidence="8">
    <location>
        <begin position="149"/>
        <end position="380"/>
    </location>
</feature>
<protein>
    <recommendedName>
        <fullName evidence="12">Serine protease</fullName>
    </recommendedName>
</protein>
<evidence type="ECO:0000256" key="7">
    <source>
        <dbReference type="SAM" id="SignalP"/>
    </source>
</evidence>
<dbReference type="Gene3D" id="3.40.50.200">
    <property type="entry name" value="Peptidase S8/S53 domain"/>
    <property type="match status" value="1"/>
</dbReference>
<keyword evidence="2 5" id="KW-0645">Protease</keyword>
<dbReference type="InterPro" id="IPR050131">
    <property type="entry name" value="Peptidase_S8_subtilisin-like"/>
</dbReference>
<organism evidence="10 11">
    <name type="scientific">Candolleomyces eurysporus</name>
    <dbReference type="NCBI Taxonomy" id="2828524"/>
    <lineage>
        <taxon>Eukaryota</taxon>
        <taxon>Fungi</taxon>
        <taxon>Dikarya</taxon>
        <taxon>Basidiomycota</taxon>
        <taxon>Agaricomycotina</taxon>
        <taxon>Agaricomycetes</taxon>
        <taxon>Agaricomycetidae</taxon>
        <taxon>Agaricales</taxon>
        <taxon>Agaricineae</taxon>
        <taxon>Psathyrellaceae</taxon>
        <taxon>Candolleomyces</taxon>
    </lineage>
</organism>
<comment type="similarity">
    <text evidence="1 5 6">Belongs to the peptidase S8 family.</text>
</comment>